<gene>
    <name evidence="3" type="ORF">HHL22_06170</name>
</gene>
<dbReference type="Proteomes" id="UP000559626">
    <property type="component" value="Unassembled WGS sequence"/>
</dbReference>
<sequence length="174" mass="18767">MTLSPFGTRRAAAALLLAALPLAAQAQNSLQDSLLRSGDLVGGRPRATSPRAAATRPSAVASGTLASARPRAAARAANADPTLSRMLHESIDVGQVPASQLPDLYARFVEATHDQRRQWSARDWAEASAALGRLNARYEAVRLELPLNERLNVRSYQGEFRTLEAARATKDRLN</sequence>
<evidence type="ECO:0000313" key="4">
    <source>
        <dbReference type="Proteomes" id="UP000559626"/>
    </source>
</evidence>
<feature type="compositionally biased region" description="Low complexity" evidence="1">
    <location>
        <begin position="42"/>
        <end position="72"/>
    </location>
</feature>
<accession>A0A7Y0FLU6</accession>
<reference evidence="3 4" key="1">
    <citation type="submission" date="2020-04" db="EMBL/GenBank/DDBJ databases">
        <title>Hymenobacter polaris sp. nov., isolated from Arctic soil.</title>
        <authorList>
            <person name="Dahal R.H."/>
        </authorList>
    </citation>
    <scope>NUCLEOTIDE SEQUENCE [LARGE SCALE GENOMIC DNA]</scope>
    <source>
        <strain evidence="3 4">RP-2-7</strain>
    </source>
</reference>
<feature type="signal peptide" evidence="2">
    <location>
        <begin position="1"/>
        <end position="26"/>
    </location>
</feature>
<evidence type="ECO:0000256" key="1">
    <source>
        <dbReference type="SAM" id="MobiDB-lite"/>
    </source>
</evidence>
<evidence type="ECO:0000313" key="3">
    <source>
        <dbReference type="EMBL" id="NML64786.1"/>
    </source>
</evidence>
<name>A0A7Y0FLU6_9BACT</name>
<keyword evidence="2" id="KW-0732">Signal</keyword>
<dbReference type="AlphaFoldDB" id="A0A7Y0FLU6"/>
<dbReference type="EMBL" id="JABBGH010000001">
    <property type="protein sequence ID" value="NML64786.1"/>
    <property type="molecule type" value="Genomic_DNA"/>
</dbReference>
<protein>
    <submittedName>
        <fullName evidence="3">Uncharacterized protein</fullName>
    </submittedName>
</protein>
<dbReference type="RefSeq" id="WP_169530064.1">
    <property type="nucleotide sequence ID" value="NZ_JABBGH010000001.1"/>
</dbReference>
<organism evidence="3 4">
    <name type="scientific">Hymenobacter polaris</name>
    <dbReference type="NCBI Taxonomy" id="2682546"/>
    <lineage>
        <taxon>Bacteria</taxon>
        <taxon>Pseudomonadati</taxon>
        <taxon>Bacteroidota</taxon>
        <taxon>Cytophagia</taxon>
        <taxon>Cytophagales</taxon>
        <taxon>Hymenobacteraceae</taxon>
        <taxon>Hymenobacter</taxon>
    </lineage>
</organism>
<comment type="caution">
    <text evidence="3">The sequence shown here is derived from an EMBL/GenBank/DDBJ whole genome shotgun (WGS) entry which is preliminary data.</text>
</comment>
<feature type="region of interest" description="Disordered" evidence="1">
    <location>
        <begin position="41"/>
        <end position="72"/>
    </location>
</feature>
<evidence type="ECO:0000256" key="2">
    <source>
        <dbReference type="SAM" id="SignalP"/>
    </source>
</evidence>
<feature type="chain" id="PRO_5030711929" evidence="2">
    <location>
        <begin position="27"/>
        <end position="174"/>
    </location>
</feature>
<keyword evidence="4" id="KW-1185">Reference proteome</keyword>
<proteinExistence type="predicted"/>